<evidence type="ECO:0000313" key="2">
    <source>
        <dbReference type="EMBL" id="MFC7140084.1"/>
    </source>
</evidence>
<accession>A0ABD5XYG3</accession>
<keyword evidence="3" id="KW-1185">Reference proteome</keyword>
<name>A0ABD5XYG3_9EURY</name>
<evidence type="ECO:0000313" key="3">
    <source>
        <dbReference type="Proteomes" id="UP001596432"/>
    </source>
</evidence>
<feature type="region of interest" description="Disordered" evidence="1">
    <location>
        <begin position="1"/>
        <end position="51"/>
    </location>
</feature>
<dbReference type="RefSeq" id="WP_274325651.1">
    <property type="nucleotide sequence ID" value="NZ_CP118158.1"/>
</dbReference>
<dbReference type="GeneID" id="78820359"/>
<dbReference type="AlphaFoldDB" id="A0ABD5XYG3"/>
<sequence length="51" mass="5882">MRDTGDDWTRRHARLDASEDSEEGDPADGESVVRADPPADDWESRHAWCRR</sequence>
<dbReference type="Proteomes" id="UP001596432">
    <property type="component" value="Unassembled WGS sequence"/>
</dbReference>
<comment type="caution">
    <text evidence="2">The sequence shown here is derived from an EMBL/GenBank/DDBJ whole genome shotgun (WGS) entry which is preliminary data.</text>
</comment>
<proteinExistence type="predicted"/>
<dbReference type="EMBL" id="JBHTAS010000001">
    <property type="protein sequence ID" value="MFC7140084.1"/>
    <property type="molecule type" value="Genomic_DNA"/>
</dbReference>
<reference evidence="2 3" key="1">
    <citation type="journal article" date="2019" name="Int. J. Syst. Evol. Microbiol.">
        <title>The Global Catalogue of Microorganisms (GCM) 10K type strain sequencing project: providing services to taxonomists for standard genome sequencing and annotation.</title>
        <authorList>
            <consortium name="The Broad Institute Genomics Platform"/>
            <consortium name="The Broad Institute Genome Sequencing Center for Infectious Disease"/>
            <person name="Wu L."/>
            <person name="Ma J."/>
        </authorList>
    </citation>
    <scope>NUCLEOTIDE SEQUENCE [LARGE SCALE GENOMIC DNA]</scope>
    <source>
        <strain evidence="2 3">XZYJT29</strain>
    </source>
</reference>
<feature type="compositionally biased region" description="Acidic residues" evidence="1">
    <location>
        <begin position="18"/>
        <end position="28"/>
    </location>
</feature>
<gene>
    <name evidence="2" type="ORF">ACFQMA_09590</name>
</gene>
<feature type="compositionally biased region" description="Basic and acidic residues" evidence="1">
    <location>
        <begin position="1"/>
        <end position="17"/>
    </location>
</feature>
<feature type="compositionally biased region" description="Basic and acidic residues" evidence="1">
    <location>
        <begin position="42"/>
        <end position="51"/>
    </location>
</feature>
<protein>
    <submittedName>
        <fullName evidence="2">Uncharacterized protein</fullName>
    </submittedName>
</protein>
<evidence type="ECO:0000256" key="1">
    <source>
        <dbReference type="SAM" id="MobiDB-lite"/>
    </source>
</evidence>
<organism evidence="2 3">
    <name type="scientific">Halosimplex aquaticum</name>
    <dbReference type="NCBI Taxonomy" id="3026162"/>
    <lineage>
        <taxon>Archaea</taxon>
        <taxon>Methanobacteriati</taxon>
        <taxon>Methanobacteriota</taxon>
        <taxon>Stenosarchaea group</taxon>
        <taxon>Halobacteria</taxon>
        <taxon>Halobacteriales</taxon>
        <taxon>Haloarculaceae</taxon>
        <taxon>Halosimplex</taxon>
    </lineage>
</organism>